<sequence length="266" mass="30344">MYDLLRRILLIFLIALGVSSCSIFKNTASNSKPEMVFVEGDTFLMGDIINRSNSDALPVHKVIIQDFYIGKYEVTFEQYDEFALKTGRELPNDRSYGRGQRAVVYVNWHDAQAYCNYWGWRLPTEAEWEFAARSGGKITRYSGTNDPDSLESYAITKNSNITFSYLAGSRKPNDLGLYDMSGNVLEMIDSFYQNYSTPDSIHNLEESSLRIIRGGSFDEEVETNQTFWRVGTHALMIHNDVGFRCAVSSETLNDQGFLNELFNVNK</sequence>
<comment type="caution">
    <text evidence="2">The sequence shown here is derived from an EMBL/GenBank/DDBJ whole genome shotgun (WGS) entry which is preliminary data.</text>
</comment>
<accession>A0ABW5JI73</accession>
<evidence type="ECO:0000259" key="1">
    <source>
        <dbReference type="Pfam" id="PF03781"/>
    </source>
</evidence>
<proteinExistence type="predicted"/>
<dbReference type="EMBL" id="JBHULI010000003">
    <property type="protein sequence ID" value="MFD2531445.1"/>
    <property type="molecule type" value="Genomic_DNA"/>
</dbReference>
<dbReference type="RefSeq" id="WP_390298511.1">
    <property type="nucleotide sequence ID" value="NZ_JBHULI010000003.1"/>
</dbReference>
<evidence type="ECO:0000313" key="3">
    <source>
        <dbReference type="Proteomes" id="UP001597460"/>
    </source>
</evidence>
<organism evidence="2 3">
    <name type="scientific">Gracilimonas halophila</name>
    <dbReference type="NCBI Taxonomy" id="1834464"/>
    <lineage>
        <taxon>Bacteria</taxon>
        <taxon>Pseudomonadati</taxon>
        <taxon>Balneolota</taxon>
        <taxon>Balneolia</taxon>
        <taxon>Balneolales</taxon>
        <taxon>Balneolaceae</taxon>
        <taxon>Gracilimonas</taxon>
    </lineage>
</organism>
<dbReference type="InterPro" id="IPR005532">
    <property type="entry name" value="SUMF_dom"/>
</dbReference>
<keyword evidence="3" id="KW-1185">Reference proteome</keyword>
<reference evidence="3" key="1">
    <citation type="journal article" date="2019" name="Int. J. Syst. Evol. Microbiol.">
        <title>The Global Catalogue of Microorganisms (GCM) 10K type strain sequencing project: providing services to taxonomists for standard genome sequencing and annotation.</title>
        <authorList>
            <consortium name="The Broad Institute Genomics Platform"/>
            <consortium name="The Broad Institute Genome Sequencing Center for Infectious Disease"/>
            <person name="Wu L."/>
            <person name="Ma J."/>
        </authorList>
    </citation>
    <scope>NUCLEOTIDE SEQUENCE [LARGE SCALE GENOMIC DNA]</scope>
    <source>
        <strain evidence="3">KCTC 52042</strain>
    </source>
</reference>
<dbReference type="InterPro" id="IPR016187">
    <property type="entry name" value="CTDL_fold"/>
</dbReference>
<dbReference type="InterPro" id="IPR042095">
    <property type="entry name" value="SUMF_sf"/>
</dbReference>
<dbReference type="PANTHER" id="PTHR23150">
    <property type="entry name" value="SULFATASE MODIFYING FACTOR 1, 2"/>
    <property type="match status" value="1"/>
</dbReference>
<evidence type="ECO:0000313" key="2">
    <source>
        <dbReference type="EMBL" id="MFD2531445.1"/>
    </source>
</evidence>
<gene>
    <name evidence="2" type="ORF">ACFSVN_03190</name>
</gene>
<dbReference type="PROSITE" id="PS51257">
    <property type="entry name" value="PROKAR_LIPOPROTEIN"/>
    <property type="match status" value="1"/>
</dbReference>
<feature type="domain" description="Sulfatase-modifying factor enzyme-like" evidence="1">
    <location>
        <begin position="32"/>
        <end position="246"/>
    </location>
</feature>
<dbReference type="Pfam" id="PF03781">
    <property type="entry name" value="FGE-sulfatase"/>
    <property type="match status" value="1"/>
</dbReference>
<dbReference type="PANTHER" id="PTHR23150:SF19">
    <property type="entry name" value="FORMYLGLYCINE-GENERATING ENZYME"/>
    <property type="match status" value="1"/>
</dbReference>
<dbReference type="Proteomes" id="UP001597460">
    <property type="component" value="Unassembled WGS sequence"/>
</dbReference>
<protein>
    <submittedName>
        <fullName evidence="2">Formylglycine-generating enzyme family protein</fullName>
    </submittedName>
</protein>
<dbReference type="SUPFAM" id="SSF56436">
    <property type="entry name" value="C-type lectin-like"/>
    <property type="match status" value="1"/>
</dbReference>
<name>A0ABW5JI73_9BACT</name>
<dbReference type="InterPro" id="IPR051043">
    <property type="entry name" value="Sulfatase_Mod_Factor_Kinase"/>
</dbReference>
<dbReference type="Gene3D" id="3.90.1580.10">
    <property type="entry name" value="paralog of FGE (formylglycine-generating enzyme)"/>
    <property type="match status" value="1"/>
</dbReference>